<evidence type="ECO:0000313" key="3">
    <source>
        <dbReference type="Proteomes" id="UP001642900"/>
    </source>
</evidence>
<accession>A0A6G4WJA8</accession>
<feature type="region of interest" description="Disordered" evidence="1">
    <location>
        <begin position="46"/>
        <end position="74"/>
    </location>
</feature>
<name>A0A6G4WJA8_9HYPH</name>
<proteinExistence type="predicted"/>
<dbReference type="Proteomes" id="UP001642900">
    <property type="component" value="Unassembled WGS sequence"/>
</dbReference>
<dbReference type="EMBL" id="JAAKZF010000045">
    <property type="protein sequence ID" value="NGO54167.1"/>
    <property type="molecule type" value="Genomic_DNA"/>
</dbReference>
<evidence type="ECO:0000313" key="2">
    <source>
        <dbReference type="EMBL" id="NGO54167.1"/>
    </source>
</evidence>
<dbReference type="AlphaFoldDB" id="A0A6G4WJA8"/>
<keyword evidence="3" id="KW-1185">Reference proteome</keyword>
<organism evidence="2 3">
    <name type="scientific">Allomesorhizobium camelthorni</name>
    <dbReference type="NCBI Taxonomy" id="475069"/>
    <lineage>
        <taxon>Bacteria</taxon>
        <taxon>Pseudomonadati</taxon>
        <taxon>Pseudomonadota</taxon>
        <taxon>Alphaproteobacteria</taxon>
        <taxon>Hyphomicrobiales</taxon>
        <taxon>Phyllobacteriaceae</taxon>
        <taxon>Allomesorhizobium</taxon>
    </lineage>
</organism>
<comment type="caution">
    <text evidence="2">The sequence shown here is derived from an EMBL/GenBank/DDBJ whole genome shotgun (WGS) entry which is preliminary data.</text>
</comment>
<protein>
    <submittedName>
        <fullName evidence="2">Uncharacterized protein</fullName>
    </submittedName>
</protein>
<dbReference type="RefSeq" id="WP_165032235.1">
    <property type="nucleotide sequence ID" value="NZ_JAAKZF010000045.1"/>
</dbReference>
<reference evidence="2 3" key="1">
    <citation type="submission" date="2020-02" db="EMBL/GenBank/DDBJ databases">
        <title>Genome sequence of strain CCNWXJ40-4.</title>
        <authorList>
            <person name="Gao J."/>
            <person name="Sun J."/>
        </authorList>
    </citation>
    <scope>NUCLEOTIDE SEQUENCE [LARGE SCALE GENOMIC DNA]</scope>
    <source>
        <strain evidence="2 3">CCNWXJ 40-4</strain>
    </source>
</reference>
<evidence type="ECO:0000256" key="1">
    <source>
        <dbReference type="SAM" id="MobiDB-lite"/>
    </source>
</evidence>
<sequence>MIAVERIARDLAAVLSPGGEADWRQYLALARTVEKSLNRQFDEVFHLPPESGSGQRLAGGRAQRSGRVVSQGKN</sequence>
<gene>
    <name evidence="2" type="ORF">G6N73_23990</name>
</gene>